<dbReference type="RefSeq" id="WP_036942750.1">
    <property type="nucleotide sequence ID" value="NZ_JQKC01000019.1"/>
</dbReference>
<organism evidence="1 2">
    <name type="scientific">Pseudobacteroides cellulosolvens ATCC 35603 = DSM 2933</name>
    <dbReference type="NCBI Taxonomy" id="398512"/>
    <lineage>
        <taxon>Bacteria</taxon>
        <taxon>Bacillati</taxon>
        <taxon>Bacillota</taxon>
        <taxon>Clostridia</taxon>
        <taxon>Eubacteriales</taxon>
        <taxon>Oscillospiraceae</taxon>
        <taxon>Pseudobacteroides</taxon>
    </lineage>
</organism>
<dbReference type="AlphaFoldDB" id="A0A0L6JPQ7"/>
<name>A0A0L6JPQ7_9FIRM</name>
<sequence>MKRVIIIAANKKKLIIVTSLIILIVCVSCIIFDGDYAAVEVIDKTSQKFVLDPDIEMFPKITLQGQPGTGGTGSYLYKPAVPIPAIVNVNATGYKKQKRLIFLMKGKTNTIYLEPNNSNINYDSISQIVESDIPKIFNPIVPKGLSALKYVGRKIDDVLPGFIEEMQKSGWKEEKDKRIGLVCFFTKKVNGNKVEITAFPEERELGNGTTVKIVFAFTNKVSVPDRLIDRTDMDAVISEYILLRSSRCFYRKLKWFEVHNTFGVEDRNGKKYAYLYVHRRGFSFDEDRFRLFSGGSGAVVMVLKQKEDGEFYVLDYITPMPGEGIIESIKQMFPPQYVLKVQERMRSNDMGMGIEKQVKEWLKEQGRDEDSYELHP</sequence>
<reference evidence="2" key="1">
    <citation type="submission" date="2015-07" db="EMBL/GenBank/DDBJ databases">
        <title>Near-Complete Genome Sequence of the Cellulolytic Bacterium Bacteroides (Pseudobacteroides) cellulosolvens ATCC 35603.</title>
        <authorList>
            <person name="Dassa B."/>
            <person name="Utturkar S.M."/>
            <person name="Klingeman D.M."/>
            <person name="Hurt R.A."/>
            <person name="Keller M."/>
            <person name="Xu J."/>
            <person name="Reddy Y.H.K."/>
            <person name="Borovok I."/>
            <person name="Grinberg I.R."/>
            <person name="Lamed R."/>
            <person name="Zhivin O."/>
            <person name="Bayer E.A."/>
            <person name="Brown S.D."/>
        </authorList>
    </citation>
    <scope>NUCLEOTIDE SEQUENCE [LARGE SCALE GENOMIC DNA]</scope>
    <source>
        <strain evidence="2">DSM 2933</strain>
    </source>
</reference>
<dbReference type="EMBL" id="LGTC01000001">
    <property type="protein sequence ID" value="KNY27362.1"/>
    <property type="molecule type" value="Genomic_DNA"/>
</dbReference>
<evidence type="ECO:0000313" key="1">
    <source>
        <dbReference type="EMBL" id="KNY27362.1"/>
    </source>
</evidence>
<dbReference type="STRING" id="398512.Bccel_2633"/>
<gene>
    <name evidence="1" type="ORF">Bccel_2633</name>
</gene>
<evidence type="ECO:0000313" key="2">
    <source>
        <dbReference type="Proteomes" id="UP000036923"/>
    </source>
</evidence>
<keyword evidence="2" id="KW-1185">Reference proteome</keyword>
<comment type="caution">
    <text evidence="1">The sequence shown here is derived from an EMBL/GenBank/DDBJ whole genome shotgun (WGS) entry which is preliminary data.</text>
</comment>
<protein>
    <submittedName>
        <fullName evidence="1">Uncharacterized protein</fullName>
    </submittedName>
</protein>
<dbReference type="OrthoDB" id="2352996at2"/>
<accession>A0A0L6JPQ7</accession>
<dbReference type="Proteomes" id="UP000036923">
    <property type="component" value="Unassembled WGS sequence"/>
</dbReference>
<proteinExistence type="predicted"/>